<dbReference type="Gramene" id="KJB53931">
    <property type="protein sequence ID" value="KJB53931"/>
    <property type="gene ID" value="B456_009G012200"/>
</dbReference>
<dbReference type="Proteomes" id="UP000032304">
    <property type="component" value="Chromosome 9"/>
</dbReference>
<dbReference type="EMBL" id="CM001748">
    <property type="protein sequence ID" value="KJB53931.1"/>
    <property type="molecule type" value="Genomic_DNA"/>
</dbReference>
<dbReference type="AlphaFoldDB" id="A0A0D2TH79"/>
<organism evidence="1 2">
    <name type="scientific">Gossypium raimondii</name>
    <name type="common">Peruvian cotton</name>
    <name type="synonym">Gossypium klotzschianum subsp. raimondii</name>
    <dbReference type="NCBI Taxonomy" id="29730"/>
    <lineage>
        <taxon>Eukaryota</taxon>
        <taxon>Viridiplantae</taxon>
        <taxon>Streptophyta</taxon>
        <taxon>Embryophyta</taxon>
        <taxon>Tracheophyta</taxon>
        <taxon>Spermatophyta</taxon>
        <taxon>Magnoliopsida</taxon>
        <taxon>eudicotyledons</taxon>
        <taxon>Gunneridae</taxon>
        <taxon>Pentapetalae</taxon>
        <taxon>rosids</taxon>
        <taxon>malvids</taxon>
        <taxon>Malvales</taxon>
        <taxon>Malvaceae</taxon>
        <taxon>Malvoideae</taxon>
        <taxon>Gossypium</taxon>
    </lineage>
</organism>
<dbReference type="OMA" id="MHIRSPI"/>
<evidence type="ECO:0000313" key="2">
    <source>
        <dbReference type="Proteomes" id="UP000032304"/>
    </source>
</evidence>
<gene>
    <name evidence="1" type="ORF">B456_009G012200</name>
</gene>
<protein>
    <submittedName>
        <fullName evidence="1">Uncharacterized protein</fullName>
    </submittedName>
</protein>
<name>A0A0D2TH79_GOSRA</name>
<keyword evidence="2" id="KW-1185">Reference proteome</keyword>
<accession>A0A0D2TH79</accession>
<evidence type="ECO:0000313" key="1">
    <source>
        <dbReference type="EMBL" id="KJB53931.1"/>
    </source>
</evidence>
<proteinExistence type="predicted"/>
<reference evidence="1 2" key="1">
    <citation type="journal article" date="2012" name="Nature">
        <title>Repeated polyploidization of Gossypium genomes and the evolution of spinnable cotton fibres.</title>
        <authorList>
            <person name="Paterson A.H."/>
            <person name="Wendel J.F."/>
            <person name="Gundlach H."/>
            <person name="Guo H."/>
            <person name="Jenkins J."/>
            <person name="Jin D."/>
            <person name="Llewellyn D."/>
            <person name="Showmaker K.C."/>
            <person name="Shu S."/>
            <person name="Udall J."/>
            <person name="Yoo M.J."/>
            <person name="Byers R."/>
            <person name="Chen W."/>
            <person name="Doron-Faigenboim A."/>
            <person name="Duke M.V."/>
            <person name="Gong L."/>
            <person name="Grimwood J."/>
            <person name="Grover C."/>
            <person name="Grupp K."/>
            <person name="Hu G."/>
            <person name="Lee T.H."/>
            <person name="Li J."/>
            <person name="Lin L."/>
            <person name="Liu T."/>
            <person name="Marler B.S."/>
            <person name="Page J.T."/>
            <person name="Roberts A.W."/>
            <person name="Romanel E."/>
            <person name="Sanders W.S."/>
            <person name="Szadkowski E."/>
            <person name="Tan X."/>
            <person name="Tang H."/>
            <person name="Xu C."/>
            <person name="Wang J."/>
            <person name="Wang Z."/>
            <person name="Zhang D."/>
            <person name="Zhang L."/>
            <person name="Ashrafi H."/>
            <person name="Bedon F."/>
            <person name="Bowers J.E."/>
            <person name="Brubaker C.L."/>
            <person name="Chee P.W."/>
            <person name="Das S."/>
            <person name="Gingle A.R."/>
            <person name="Haigler C.H."/>
            <person name="Harker D."/>
            <person name="Hoffmann L.V."/>
            <person name="Hovav R."/>
            <person name="Jones D.C."/>
            <person name="Lemke C."/>
            <person name="Mansoor S."/>
            <person name="ur Rahman M."/>
            <person name="Rainville L.N."/>
            <person name="Rambani A."/>
            <person name="Reddy U.K."/>
            <person name="Rong J.K."/>
            <person name="Saranga Y."/>
            <person name="Scheffler B.E."/>
            <person name="Scheffler J.A."/>
            <person name="Stelly D.M."/>
            <person name="Triplett B.A."/>
            <person name="Van Deynze A."/>
            <person name="Vaslin M.F."/>
            <person name="Waghmare V.N."/>
            <person name="Walford S.A."/>
            <person name="Wright R.J."/>
            <person name="Zaki E.A."/>
            <person name="Zhang T."/>
            <person name="Dennis E.S."/>
            <person name="Mayer K.F."/>
            <person name="Peterson D.G."/>
            <person name="Rokhsar D.S."/>
            <person name="Wang X."/>
            <person name="Schmutz J."/>
        </authorList>
    </citation>
    <scope>NUCLEOTIDE SEQUENCE [LARGE SCALE GENOMIC DNA]</scope>
</reference>
<sequence>MRGTARNNLKTNNHLSMHIRSPIADTGHNLGIPGPPHTSHIRFLILMNKHLKFQMIKHIIGVLYVNPSRVFCPPQHKTLFLSISYRSQIVENQVNLIHLIIPFLQQLKIIS</sequence>